<evidence type="ECO:0000313" key="7">
    <source>
        <dbReference type="EMBL" id="KAF7153357.1"/>
    </source>
</evidence>
<dbReference type="Pfam" id="PF04434">
    <property type="entry name" value="SWIM"/>
    <property type="match status" value="1"/>
</dbReference>
<proteinExistence type="predicted"/>
<evidence type="ECO:0000256" key="1">
    <source>
        <dbReference type="ARBA" id="ARBA00022723"/>
    </source>
</evidence>
<dbReference type="InterPro" id="IPR000270">
    <property type="entry name" value="PB1_dom"/>
</dbReference>
<sequence>MNLYCMETGGTILHVLIAYSYRNFTSADIWMGKGKLILICQCGGEFVKNDDGSLKYAGGEAQAVNVNFETLFDDLKLKVAEVCNLEDKSVSIKYFLPGNTRTLISLANDKDLKRMLDFHGNSVTADVFVMGREGFNRDALNIDTNRETVVKVAESVNHAVAPTAAASPVGSPPPPHFATGRTAARKKAARHGRRKTAARKKATRAADKGPTKQITTQKSSAQANIDDSTVAPHSPVSDTPRETSHRSTEIDMGATPADSVKKRRRTASWKIGVNGPTIVSVPDDDEDKSIKRPRKNKSQSLVVYEKKNEIVHGKDDRDPSYLANSDDVSPEKLVASWKGGITGVGQDFKDVSEFRDVLQKYAVAHRFAYRLKKNETTRASGRCVSKDCSWRIHASWVPAAESFRIKKFINSHSCGGESWKSAHPAKNWLVNIIKERLRDSPQHKPKEIANGLLRDFGIELNYTQVWRGIGDAREQLHGSYKESYNQLSWYCEKIVETNPGSFAKLVIGDDKRFRSLFICFQASIHGFQKGCRPLIFVESTPLKSKHHEVLLTATALDGDDGFFPVAFAIVDVENDDHWLWFLEQLKSALPNMETITFVSDREKGLKEHLVKVFGNAYHGYSLYHLLESFKKNLKGPFHGDGRGSLPVNFVAAAHAIRLVGFKKFVEQIKQVSSHSYDWVMQIEPEYWTNAMFKGERYIQITQNVAELYIKVMEEARNSTITQKIGALVSMITELVNTRQEDSSNWCTKLTPSKHEKVQEEIAHALGLKVLFSSDTLFEVHDDVNHVVDLNKLECTCLGWKTTGLPCRHAIAVFNSTRRTVYDYCSKYFTVDSYRSTYSESINPVPCGKLADEEEEEGTESDNVHVLPPCPSRSPNQPKTKEAKREGPAKRVVFCSRCKESGHNKASCKAAL</sequence>
<dbReference type="InterPro" id="IPR004332">
    <property type="entry name" value="Transposase_MuDR"/>
</dbReference>
<evidence type="ECO:0000256" key="4">
    <source>
        <dbReference type="PROSITE-ProRule" id="PRU00325"/>
    </source>
</evidence>
<evidence type="ECO:0000256" key="2">
    <source>
        <dbReference type="ARBA" id="ARBA00022771"/>
    </source>
</evidence>
<gene>
    <name evidence="7" type="ORF">RHSIM_Rhsim01G0057800</name>
</gene>
<dbReference type="SMART" id="SM00666">
    <property type="entry name" value="PB1"/>
    <property type="match status" value="1"/>
</dbReference>
<protein>
    <recommendedName>
        <fullName evidence="6">SWIM-type domain-containing protein</fullName>
    </recommendedName>
</protein>
<dbReference type="OrthoDB" id="125347at2759"/>
<dbReference type="SUPFAM" id="SSF54277">
    <property type="entry name" value="CAD &amp; PB1 domains"/>
    <property type="match status" value="1"/>
</dbReference>
<reference evidence="7" key="1">
    <citation type="submission" date="2019-11" db="EMBL/GenBank/DDBJ databases">
        <authorList>
            <person name="Liu Y."/>
            <person name="Hou J."/>
            <person name="Li T.-Q."/>
            <person name="Guan C.-H."/>
            <person name="Wu X."/>
            <person name="Wu H.-Z."/>
            <person name="Ling F."/>
            <person name="Zhang R."/>
            <person name="Shi X.-G."/>
            <person name="Ren J.-P."/>
            <person name="Chen E.-F."/>
            <person name="Sun J.-M."/>
        </authorList>
    </citation>
    <scope>NUCLEOTIDE SEQUENCE</scope>
    <source>
        <strain evidence="7">Adult_tree_wgs_1</strain>
        <tissue evidence="7">Leaves</tissue>
    </source>
</reference>
<dbReference type="Pfam" id="PF10551">
    <property type="entry name" value="MULE"/>
    <property type="match status" value="1"/>
</dbReference>
<keyword evidence="2 4" id="KW-0863">Zinc-finger</keyword>
<dbReference type="InterPro" id="IPR006564">
    <property type="entry name" value="Znf_PMZ"/>
</dbReference>
<evidence type="ECO:0000313" key="8">
    <source>
        <dbReference type="Proteomes" id="UP000626092"/>
    </source>
</evidence>
<comment type="caution">
    <text evidence="7">The sequence shown here is derived from an EMBL/GenBank/DDBJ whole genome shotgun (WGS) entry which is preliminary data.</text>
</comment>
<dbReference type="PROSITE" id="PS50966">
    <property type="entry name" value="ZF_SWIM"/>
    <property type="match status" value="1"/>
</dbReference>
<feature type="region of interest" description="Disordered" evidence="5">
    <location>
        <begin position="163"/>
        <end position="299"/>
    </location>
</feature>
<dbReference type="PANTHER" id="PTHR31973">
    <property type="entry name" value="POLYPROTEIN, PUTATIVE-RELATED"/>
    <property type="match status" value="1"/>
</dbReference>
<feature type="compositionally biased region" description="Basic residues" evidence="5">
    <location>
        <begin position="183"/>
        <end position="203"/>
    </location>
</feature>
<dbReference type="InterPro" id="IPR018289">
    <property type="entry name" value="MULE_transposase_dom"/>
</dbReference>
<dbReference type="InterPro" id="IPR007527">
    <property type="entry name" value="Znf_SWIM"/>
</dbReference>
<feature type="compositionally biased region" description="Basic and acidic residues" evidence="5">
    <location>
        <begin position="239"/>
        <end position="249"/>
    </location>
</feature>
<keyword evidence="8" id="KW-1185">Reference proteome</keyword>
<accession>A0A834LWH2</accession>
<evidence type="ECO:0000259" key="6">
    <source>
        <dbReference type="PROSITE" id="PS50966"/>
    </source>
</evidence>
<dbReference type="AlphaFoldDB" id="A0A834LWH2"/>
<dbReference type="SMART" id="SM00575">
    <property type="entry name" value="ZnF_PMZ"/>
    <property type="match status" value="1"/>
</dbReference>
<feature type="compositionally biased region" description="Basic and acidic residues" evidence="5">
    <location>
        <begin position="878"/>
        <end position="888"/>
    </location>
</feature>
<keyword evidence="3" id="KW-0862">Zinc</keyword>
<feature type="region of interest" description="Disordered" evidence="5">
    <location>
        <begin position="849"/>
        <end position="888"/>
    </location>
</feature>
<feature type="compositionally biased region" description="Polar residues" evidence="5">
    <location>
        <begin position="212"/>
        <end position="227"/>
    </location>
</feature>
<feature type="domain" description="SWIM-type" evidence="6">
    <location>
        <begin position="777"/>
        <end position="817"/>
    </location>
</feature>
<dbReference type="GO" id="GO:0008270">
    <property type="term" value="F:zinc ion binding"/>
    <property type="evidence" value="ECO:0007669"/>
    <property type="project" value="UniProtKB-KW"/>
</dbReference>
<dbReference type="Proteomes" id="UP000626092">
    <property type="component" value="Unassembled WGS sequence"/>
</dbReference>
<organism evidence="7 8">
    <name type="scientific">Rhododendron simsii</name>
    <name type="common">Sims's rhododendron</name>
    <dbReference type="NCBI Taxonomy" id="118357"/>
    <lineage>
        <taxon>Eukaryota</taxon>
        <taxon>Viridiplantae</taxon>
        <taxon>Streptophyta</taxon>
        <taxon>Embryophyta</taxon>
        <taxon>Tracheophyta</taxon>
        <taxon>Spermatophyta</taxon>
        <taxon>Magnoliopsida</taxon>
        <taxon>eudicotyledons</taxon>
        <taxon>Gunneridae</taxon>
        <taxon>Pentapetalae</taxon>
        <taxon>asterids</taxon>
        <taxon>Ericales</taxon>
        <taxon>Ericaceae</taxon>
        <taxon>Ericoideae</taxon>
        <taxon>Rhodoreae</taxon>
        <taxon>Rhododendron</taxon>
    </lineage>
</organism>
<evidence type="ECO:0000256" key="5">
    <source>
        <dbReference type="SAM" id="MobiDB-lite"/>
    </source>
</evidence>
<dbReference type="EMBL" id="WJXA01000001">
    <property type="protein sequence ID" value="KAF7153357.1"/>
    <property type="molecule type" value="Genomic_DNA"/>
</dbReference>
<dbReference type="PANTHER" id="PTHR31973:SF149">
    <property type="entry name" value="SWIM-TYPE DOMAIN-CONTAINING PROTEIN"/>
    <property type="match status" value="1"/>
</dbReference>
<dbReference type="Pfam" id="PF00564">
    <property type="entry name" value="PB1"/>
    <property type="match status" value="1"/>
</dbReference>
<name>A0A834LWH2_RHOSS</name>
<evidence type="ECO:0000256" key="3">
    <source>
        <dbReference type="ARBA" id="ARBA00022833"/>
    </source>
</evidence>
<dbReference type="Pfam" id="PF03108">
    <property type="entry name" value="DBD_Tnp_Mut"/>
    <property type="match status" value="1"/>
</dbReference>
<keyword evidence="1" id="KW-0479">Metal-binding</keyword>